<dbReference type="InterPro" id="IPR044130">
    <property type="entry name" value="CuRO_2_Fet3-like"/>
</dbReference>
<organism evidence="13 14">
    <name type="scientific">Myxozyma melibiosi</name>
    <dbReference type="NCBI Taxonomy" id="54550"/>
    <lineage>
        <taxon>Eukaryota</taxon>
        <taxon>Fungi</taxon>
        <taxon>Dikarya</taxon>
        <taxon>Ascomycota</taxon>
        <taxon>Saccharomycotina</taxon>
        <taxon>Lipomycetes</taxon>
        <taxon>Lipomycetales</taxon>
        <taxon>Lipomycetaceae</taxon>
        <taxon>Myxozyma</taxon>
    </lineage>
</organism>
<keyword evidence="3" id="KW-0410">Iron transport</keyword>
<evidence type="ECO:0000256" key="3">
    <source>
        <dbReference type="ARBA" id="ARBA00022496"/>
    </source>
</evidence>
<evidence type="ECO:0000256" key="8">
    <source>
        <dbReference type="SAM" id="Phobius"/>
    </source>
</evidence>
<dbReference type="Pfam" id="PF07731">
    <property type="entry name" value="Cu-oxidase_2"/>
    <property type="match status" value="1"/>
</dbReference>
<dbReference type="CDD" id="cd13851">
    <property type="entry name" value="CuRO_1_Fet3p"/>
    <property type="match status" value="1"/>
</dbReference>
<dbReference type="InterPro" id="IPR033138">
    <property type="entry name" value="Cu_oxidase_CS"/>
</dbReference>
<keyword evidence="3" id="KW-0406">Ion transport</keyword>
<protein>
    <submittedName>
        <fullName evidence="13">Iron transport multicopper oxidase</fullName>
    </submittedName>
</protein>
<comment type="caution">
    <text evidence="13">The sequence shown here is derived from an EMBL/GenBank/DDBJ whole genome shotgun (WGS) entry which is preliminary data.</text>
</comment>
<comment type="cofactor">
    <cofactor evidence="1">
        <name>Cu cation</name>
        <dbReference type="ChEBI" id="CHEBI:23378"/>
    </cofactor>
</comment>
<feature type="domain" description="Plastocyanin-like" evidence="10">
    <location>
        <begin position="151"/>
        <end position="297"/>
    </location>
</feature>
<evidence type="ECO:0000313" key="14">
    <source>
        <dbReference type="Proteomes" id="UP001498771"/>
    </source>
</evidence>
<feature type="domain" description="Plastocyanin-like" evidence="11">
    <location>
        <begin position="357"/>
        <end position="495"/>
    </location>
</feature>
<keyword evidence="7" id="KW-0186">Copper</keyword>
<evidence type="ECO:0000259" key="12">
    <source>
        <dbReference type="Pfam" id="PF07732"/>
    </source>
</evidence>
<keyword evidence="8" id="KW-1133">Transmembrane helix</keyword>
<proteinExistence type="inferred from homology"/>
<dbReference type="PANTHER" id="PTHR11709:SF361">
    <property type="entry name" value="IRON TRANSPORT MULTICOPPER OXIDASE FET3"/>
    <property type="match status" value="1"/>
</dbReference>
<keyword evidence="5 9" id="KW-0732">Signal</keyword>
<dbReference type="PANTHER" id="PTHR11709">
    <property type="entry name" value="MULTI-COPPER OXIDASE"/>
    <property type="match status" value="1"/>
</dbReference>
<comment type="similarity">
    <text evidence="2">Belongs to the multicopper oxidase family.</text>
</comment>
<evidence type="ECO:0000256" key="4">
    <source>
        <dbReference type="ARBA" id="ARBA00022723"/>
    </source>
</evidence>
<dbReference type="GeneID" id="90040027"/>
<keyword evidence="4" id="KW-0479">Metal-binding</keyword>
<dbReference type="InterPro" id="IPR008972">
    <property type="entry name" value="Cupredoxin"/>
</dbReference>
<keyword evidence="8" id="KW-0812">Transmembrane</keyword>
<dbReference type="Proteomes" id="UP001498771">
    <property type="component" value="Unassembled WGS sequence"/>
</dbReference>
<evidence type="ECO:0000256" key="6">
    <source>
        <dbReference type="ARBA" id="ARBA00023002"/>
    </source>
</evidence>
<evidence type="ECO:0000256" key="9">
    <source>
        <dbReference type="SAM" id="SignalP"/>
    </source>
</evidence>
<evidence type="ECO:0000256" key="7">
    <source>
        <dbReference type="ARBA" id="ARBA00023008"/>
    </source>
</evidence>
<keyword evidence="14" id="KW-1185">Reference proteome</keyword>
<accession>A0ABR1F3E6</accession>
<dbReference type="Gene3D" id="2.60.40.420">
    <property type="entry name" value="Cupredoxins - blue copper proteins"/>
    <property type="match status" value="3"/>
</dbReference>
<evidence type="ECO:0000259" key="11">
    <source>
        <dbReference type="Pfam" id="PF07731"/>
    </source>
</evidence>
<feature type="signal peptide" evidence="9">
    <location>
        <begin position="1"/>
        <end position="17"/>
    </location>
</feature>
<dbReference type="SUPFAM" id="SSF49503">
    <property type="entry name" value="Cupredoxins"/>
    <property type="match status" value="3"/>
</dbReference>
<dbReference type="InterPro" id="IPR002355">
    <property type="entry name" value="Cu_oxidase_Cu_BS"/>
</dbReference>
<keyword evidence="6" id="KW-0560">Oxidoreductase</keyword>
<reference evidence="13 14" key="1">
    <citation type="submission" date="2024-03" db="EMBL/GenBank/DDBJ databases">
        <title>Genome-scale model development and genomic sequencing of the oleaginous clade Lipomyces.</title>
        <authorList>
            <consortium name="Lawrence Berkeley National Laboratory"/>
            <person name="Czajka J.J."/>
            <person name="Han Y."/>
            <person name="Kim J."/>
            <person name="Mondo S.J."/>
            <person name="Hofstad B.A."/>
            <person name="Robles A."/>
            <person name="Haridas S."/>
            <person name="Riley R."/>
            <person name="LaButti K."/>
            <person name="Pangilinan J."/>
            <person name="Andreopoulos W."/>
            <person name="Lipzen A."/>
            <person name="Yan J."/>
            <person name="Wang M."/>
            <person name="Ng V."/>
            <person name="Grigoriev I.V."/>
            <person name="Spatafora J.W."/>
            <person name="Magnuson J.K."/>
            <person name="Baker S.E."/>
            <person name="Pomraning K.R."/>
        </authorList>
    </citation>
    <scope>NUCLEOTIDE SEQUENCE [LARGE SCALE GENOMIC DNA]</scope>
    <source>
        <strain evidence="13 14">Phaff 52-87</strain>
    </source>
</reference>
<dbReference type="RefSeq" id="XP_064767416.1">
    <property type="nucleotide sequence ID" value="XM_064914515.1"/>
</dbReference>
<dbReference type="CDD" id="cd13877">
    <property type="entry name" value="CuRO_2_Fet3p_like"/>
    <property type="match status" value="1"/>
</dbReference>
<name>A0ABR1F3E6_9ASCO</name>
<feature type="chain" id="PRO_5047048625" evidence="9">
    <location>
        <begin position="18"/>
        <end position="600"/>
    </location>
</feature>
<evidence type="ECO:0000313" key="13">
    <source>
        <dbReference type="EMBL" id="KAK7204383.1"/>
    </source>
</evidence>
<feature type="domain" description="Plastocyanin-like" evidence="12">
    <location>
        <begin position="26"/>
        <end position="141"/>
    </location>
</feature>
<dbReference type="PROSITE" id="PS00080">
    <property type="entry name" value="MULTICOPPER_OXIDASE2"/>
    <property type="match status" value="1"/>
</dbReference>
<dbReference type="CDD" id="cd13899">
    <property type="entry name" value="CuRO_3_Fet3p"/>
    <property type="match status" value="1"/>
</dbReference>
<dbReference type="EMBL" id="JBBJBU010000008">
    <property type="protein sequence ID" value="KAK7204383.1"/>
    <property type="molecule type" value="Genomic_DNA"/>
</dbReference>
<evidence type="ECO:0000259" key="10">
    <source>
        <dbReference type="Pfam" id="PF00394"/>
    </source>
</evidence>
<keyword evidence="3" id="KW-0813">Transport</keyword>
<evidence type="ECO:0000256" key="1">
    <source>
        <dbReference type="ARBA" id="ARBA00001935"/>
    </source>
</evidence>
<feature type="transmembrane region" description="Helical" evidence="8">
    <location>
        <begin position="551"/>
        <end position="573"/>
    </location>
</feature>
<keyword evidence="3" id="KW-0408">Iron</keyword>
<dbReference type="InterPro" id="IPR011707">
    <property type="entry name" value="Cu-oxidase-like_N"/>
</dbReference>
<dbReference type="InterPro" id="IPR001117">
    <property type="entry name" value="Cu-oxidase_2nd"/>
</dbReference>
<dbReference type="Pfam" id="PF07732">
    <property type="entry name" value="Cu-oxidase_3"/>
    <property type="match status" value="1"/>
</dbReference>
<dbReference type="InterPro" id="IPR045087">
    <property type="entry name" value="Cu-oxidase_fam"/>
</dbReference>
<dbReference type="PROSITE" id="PS00079">
    <property type="entry name" value="MULTICOPPER_OXIDASE1"/>
    <property type="match status" value="1"/>
</dbReference>
<dbReference type="InterPro" id="IPR011706">
    <property type="entry name" value="Cu-oxidase_C"/>
</dbReference>
<evidence type="ECO:0000256" key="5">
    <source>
        <dbReference type="ARBA" id="ARBA00022729"/>
    </source>
</evidence>
<evidence type="ECO:0000256" key="2">
    <source>
        <dbReference type="ARBA" id="ARBA00010609"/>
    </source>
</evidence>
<dbReference type="Pfam" id="PF00394">
    <property type="entry name" value="Cu-oxidase"/>
    <property type="match status" value="1"/>
</dbReference>
<gene>
    <name evidence="13" type="ORF">BZA70DRAFT_296164</name>
</gene>
<keyword evidence="8" id="KW-0472">Membrane</keyword>
<sequence length="600" mass="67597">MRFSLVAALAAVSGVLAKTVQYDMTIEWVDANPDNAYERKLIGVNGVWPPPVIECDIYDRVIVNVTNNLGEPTSIHFHGLYQNTTAYMDGPVHVTQCPIPDGSNFIYNFTVDQPGTYWYHSHYTAQYPDGFRAPFIVYDPDEPFADDYDVDTYLTVADYYHDSAPWLLKNKFLTLANPTGSEPIPDNGLLNETQDYKFLVEPNTTYKIRIINIGALVSQYIWFEGHEFDVVEVDGIYVEPYTTDRIYVTVAQRYTILLTTKNSTDTNYPFMTSFDTDMLDTIPDDLMWNVTGWLTYDEDGDFPDAAVIDEWVFLDDFELVPVEKETPYEPDTTITVSVSMNNLDDGVNYAFFNDITYVAPKVPTLYTVMSSGNQSTDATIYGSNTNAFVLEHNDVVEIVLNNADPGKHPFHLHGHVFQVIERSEASASDDDYIVYDSSNPGTVNEYPMRRDTVYIRPNGYFVIRFKADNPGVWFFHCHIEWHLEQGLALTLIEAPLEMQKWTIPEDHYAACKAGGYEYEGNAAGNTVDLTDLTGEPVQPVELPAGFTTKGVVAMVFSCIAAFVGMAFITWYGLSELKTTEHQVAEIMGEIPLDDESSGSK</sequence>